<dbReference type="Pfam" id="PF12796">
    <property type="entry name" value="Ank_2"/>
    <property type="match status" value="1"/>
</dbReference>
<feature type="region of interest" description="Disordered" evidence="1">
    <location>
        <begin position="79"/>
        <end position="104"/>
    </location>
</feature>
<dbReference type="PANTHER" id="PTHR42264">
    <property type="entry name" value="EPHRIN_REC_LIKE DOMAIN-CONTAINING PROTEIN"/>
    <property type="match status" value="1"/>
</dbReference>
<dbReference type="KEGG" id="dfa:DFA_11430"/>
<feature type="compositionally biased region" description="Low complexity" evidence="1">
    <location>
        <begin position="766"/>
        <end position="802"/>
    </location>
</feature>
<sequence>MNTINNNNKNNNQEQEQELQQKQTKIENNNNNHNNNNNLENIIFISSVFKNKLLFKNILKYCKVQYKLPLCQIRHAIKQQHHQSNQQQPRHREKKRSNTEERKPSKLGFKYTSCQSYDDWFSLEMISINGYYGLLKDRLLAGRPLFIDQDGVIEFLATNTDADLFFLLYNRYASKFVGPHVIMSACEAGVLDIVRTLVDNLKPDATSLFNALKNAVQCGHLDVVELLFATNPSITNHNTDQELSYLFASAISCNADTSILKSLLKHVLRNSVLPPTIYRHISAIGLQATCLIAGEVVDIAPLFNQHYSSSTTNQTSLINSNSVSIDLALSYVRLLRYHHTIPRQLSILSQLLMHSQIPIMFQLNTPPPVWTSSDDIVQHSCRQLAHDVPIFSTLSPTQQELLNLHNIIKKSLKLDILLDDCLVDGDTILLDYLLATYGIKEVAEKISQYGTMNQMIRAIELYEQAPCLKQFEMSHFEDDGPNNIFSQTHLNSAILRSDIELTKYIHSHLIKNDSFSTQDIILIHSKRDTQNNQNNNNSKTIKQKQKRIGLEMIKLVMEIDQGSTLRFKHLTNYLLSKKAKNYVMSFGATATSGVIDACWSDDRGKMATYLQSEQLIEEPWMDIIFKNASMGMVDDLLNGKIHSNFADPANNGLAKIKIQSRSPWRVAAEIGDIQYLELVDRFSSNKNKGYEEVMAIASRMGRLKIMEYIGEKIQASRSIKMILMQPVIRFSHQHILDYYFEWHPLFSGLGGGGGGLSPSTSTEFISTGSSNNSGNNSGNSSSSSSSSSSTTTTTTTVPSLTSSTDDIKFNSHQFDTKHFVNSKKKSLNKENLLRAAIETNNVDMLRYLVIKLSQGKLTVDSKAKKIDKKVVKTIRGYYDYALLPNNTEVNEMTVYLKKIKLIKDQSAIKKFFLRITFAAAD</sequence>
<feature type="region of interest" description="Disordered" evidence="1">
    <location>
        <begin position="757"/>
        <end position="802"/>
    </location>
</feature>
<organism evidence="2 3">
    <name type="scientific">Cavenderia fasciculata</name>
    <name type="common">Slime mold</name>
    <name type="synonym">Dictyostelium fasciculatum</name>
    <dbReference type="NCBI Taxonomy" id="261658"/>
    <lineage>
        <taxon>Eukaryota</taxon>
        <taxon>Amoebozoa</taxon>
        <taxon>Evosea</taxon>
        <taxon>Eumycetozoa</taxon>
        <taxon>Dictyostelia</taxon>
        <taxon>Acytosteliales</taxon>
        <taxon>Cavenderiaceae</taxon>
        <taxon>Cavenderia</taxon>
    </lineage>
</organism>
<dbReference type="SUPFAM" id="SSF140860">
    <property type="entry name" value="Pseudo ankyrin repeat-like"/>
    <property type="match status" value="1"/>
</dbReference>
<reference evidence="3" key="1">
    <citation type="journal article" date="2011" name="Genome Res.">
        <title>Phylogeny-wide analysis of social amoeba genomes highlights ancient origins for complex intercellular communication.</title>
        <authorList>
            <person name="Heidel A.J."/>
            <person name="Lawal H.M."/>
            <person name="Felder M."/>
            <person name="Schilde C."/>
            <person name="Helps N.R."/>
            <person name="Tunggal B."/>
            <person name="Rivero F."/>
            <person name="John U."/>
            <person name="Schleicher M."/>
            <person name="Eichinger L."/>
            <person name="Platzer M."/>
            <person name="Noegel A.A."/>
            <person name="Schaap P."/>
            <person name="Gloeckner G."/>
        </authorList>
    </citation>
    <scope>NUCLEOTIDE SEQUENCE [LARGE SCALE GENOMIC DNA]</scope>
    <source>
        <strain evidence="3">SH3</strain>
    </source>
</reference>
<gene>
    <name evidence="2" type="ORF">DFA_11430</name>
</gene>
<evidence type="ECO:0000256" key="1">
    <source>
        <dbReference type="SAM" id="MobiDB-lite"/>
    </source>
</evidence>
<keyword evidence="3" id="KW-1185">Reference proteome</keyword>
<evidence type="ECO:0008006" key="4">
    <source>
        <dbReference type="Google" id="ProtNLM"/>
    </source>
</evidence>
<dbReference type="SUPFAM" id="SSF48403">
    <property type="entry name" value="Ankyrin repeat"/>
    <property type="match status" value="1"/>
</dbReference>
<dbReference type="SMART" id="SM00248">
    <property type="entry name" value="ANK"/>
    <property type="match status" value="4"/>
</dbReference>
<accession>F4QCY8</accession>
<dbReference type="RefSeq" id="XP_004350373.1">
    <property type="nucleotide sequence ID" value="XM_004350323.1"/>
</dbReference>
<dbReference type="PANTHER" id="PTHR42264:SF3">
    <property type="entry name" value="F-BOX DOMAIN-CONTAINING PROTEIN-RELATED"/>
    <property type="match status" value="1"/>
</dbReference>
<dbReference type="InterPro" id="IPR036770">
    <property type="entry name" value="Ankyrin_rpt-contain_sf"/>
</dbReference>
<evidence type="ECO:0000313" key="2">
    <source>
        <dbReference type="EMBL" id="EGG13669.1"/>
    </source>
</evidence>
<protein>
    <recommendedName>
        <fullName evidence="4">Ankyrin repeat-containing protein</fullName>
    </recommendedName>
</protein>
<feature type="region of interest" description="Disordered" evidence="1">
    <location>
        <begin position="1"/>
        <end position="22"/>
    </location>
</feature>
<dbReference type="Proteomes" id="UP000007797">
    <property type="component" value="Unassembled WGS sequence"/>
</dbReference>
<dbReference type="GeneID" id="14866276"/>
<dbReference type="EMBL" id="GL883029">
    <property type="protein sequence ID" value="EGG13669.1"/>
    <property type="molecule type" value="Genomic_DNA"/>
</dbReference>
<proteinExistence type="predicted"/>
<evidence type="ECO:0000313" key="3">
    <source>
        <dbReference type="Proteomes" id="UP000007797"/>
    </source>
</evidence>
<dbReference type="InterPro" id="IPR002110">
    <property type="entry name" value="Ankyrin_rpt"/>
</dbReference>
<name>F4QCY8_CACFS</name>
<dbReference type="AlphaFoldDB" id="F4QCY8"/>
<dbReference type="Gene3D" id="1.25.40.20">
    <property type="entry name" value="Ankyrin repeat-containing domain"/>
    <property type="match status" value="1"/>
</dbReference>